<protein>
    <recommendedName>
        <fullName evidence="6">Large ribosomal subunit protein uL10</fullName>
    </recommendedName>
    <alternativeName>
        <fullName evidence="6">Acidic ribosomal protein P0 homolog</fullName>
    </alternativeName>
</protein>
<keyword evidence="9" id="KW-1185">Reference proteome</keyword>
<dbReference type="InterPro" id="IPR001790">
    <property type="entry name" value="Ribosomal_uL10"/>
</dbReference>
<dbReference type="FunCoup" id="A0A1Q6DTB9">
    <property type="interactions" value="149"/>
</dbReference>
<dbReference type="Gene3D" id="3.30.70.1730">
    <property type="match status" value="1"/>
</dbReference>
<evidence type="ECO:0000313" key="8">
    <source>
        <dbReference type="EMBL" id="OKY77587.1"/>
    </source>
</evidence>
<dbReference type="GO" id="GO:0070180">
    <property type="term" value="F:large ribosomal subunit rRNA binding"/>
    <property type="evidence" value="ECO:0007669"/>
    <property type="project" value="UniProtKB-UniRule"/>
</dbReference>
<keyword evidence="3 6" id="KW-0694">RNA-binding</keyword>
<dbReference type="SUPFAM" id="SSF160369">
    <property type="entry name" value="Ribosomal protein L10-like"/>
    <property type="match status" value="1"/>
</dbReference>
<reference evidence="8" key="1">
    <citation type="submission" date="2016-12" db="EMBL/GenBank/DDBJ databases">
        <title>Discovery of methanogenic haloarchaea.</title>
        <authorList>
            <person name="Sorokin D.Y."/>
            <person name="Makarova K.S."/>
            <person name="Abbas B."/>
            <person name="Ferrer M."/>
            <person name="Golyshin P.N."/>
        </authorList>
    </citation>
    <scope>NUCLEOTIDE SEQUENCE [LARGE SCALE GENOMIC DNA]</scope>
    <source>
        <strain evidence="8">HMET1</strain>
    </source>
</reference>
<dbReference type="Pfam" id="PF00466">
    <property type="entry name" value="Ribosomal_L10"/>
    <property type="match status" value="1"/>
</dbReference>
<dbReference type="STRING" id="1903181.BTN85_0055"/>
<dbReference type="InterPro" id="IPR040637">
    <property type="entry name" value="Ribosomal_uL10-like_insert"/>
</dbReference>
<dbReference type="GO" id="GO:0000027">
    <property type="term" value="P:ribosomal large subunit assembly"/>
    <property type="evidence" value="ECO:0007669"/>
    <property type="project" value="TreeGrafter"/>
</dbReference>
<evidence type="ECO:0000256" key="2">
    <source>
        <dbReference type="ARBA" id="ARBA00022730"/>
    </source>
</evidence>
<comment type="similarity">
    <text evidence="1 6">Belongs to the universal ribosomal protein uL10 family.</text>
</comment>
<keyword evidence="4 6" id="KW-0689">Ribosomal protein</keyword>
<comment type="caution">
    <text evidence="8">The sequence shown here is derived from an EMBL/GenBank/DDBJ whole genome shotgun (WGS) entry which is preliminary data.</text>
</comment>
<dbReference type="Pfam" id="PF17777">
    <property type="entry name" value="RL10P_insert"/>
    <property type="match status" value="1"/>
</dbReference>
<gene>
    <name evidence="6" type="primary">rpl10</name>
    <name evidence="6" type="synonym">rplP0</name>
    <name evidence="8" type="ORF">BTN85_0055</name>
</gene>
<dbReference type="Gene3D" id="3.90.105.20">
    <property type="match status" value="1"/>
</dbReference>
<dbReference type="InterPro" id="IPR043141">
    <property type="entry name" value="Ribosomal_uL10-like_sf"/>
</dbReference>
<name>A0A1Q6DTB9_METT1</name>
<dbReference type="InterPro" id="IPR022909">
    <property type="entry name" value="Ribosomal_uL10_arc"/>
</dbReference>
<dbReference type="NCBIfam" id="NF003098">
    <property type="entry name" value="PRK04019.1-5"/>
    <property type="match status" value="1"/>
</dbReference>
<evidence type="ECO:0000259" key="7">
    <source>
        <dbReference type="Pfam" id="PF17777"/>
    </source>
</evidence>
<proteinExistence type="inferred from homology"/>
<dbReference type="PANTHER" id="PTHR45699">
    <property type="entry name" value="60S ACIDIC RIBOSOMAL PROTEIN P0"/>
    <property type="match status" value="1"/>
</dbReference>
<dbReference type="InParanoid" id="A0A1Q6DTB9"/>
<dbReference type="AlphaFoldDB" id="A0A1Q6DTB9"/>
<evidence type="ECO:0000256" key="5">
    <source>
        <dbReference type="ARBA" id="ARBA00023274"/>
    </source>
</evidence>
<dbReference type="Gene3D" id="6.10.140.760">
    <property type="match status" value="1"/>
</dbReference>
<dbReference type="InterPro" id="IPR050323">
    <property type="entry name" value="Ribosomal_protein_uL10"/>
</dbReference>
<keyword evidence="5 6" id="KW-0687">Ribonucleoprotein</keyword>
<keyword evidence="2 6" id="KW-0699">rRNA-binding</keyword>
<evidence type="ECO:0000256" key="3">
    <source>
        <dbReference type="ARBA" id="ARBA00022884"/>
    </source>
</evidence>
<dbReference type="PANTHER" id="PTHR45699:SF3">
    <property type="entry name" value="LARGE RIBOSOMAL SUBUNIT PROTEIN UL10"/>
    <property type="match status" value="1"/>
</dbReference>
<evidence type="ECO:0000256" key="4">
    <source>
        <dbReference type="ARBA" id="ARBA00022980"/>
    </source>
</evidence>
<evidence type="ECO:0000256" key="6">
    <source>
        <dbReference type="HAMAP-Rule" id="MF_00280"/>
    </source>
</evidence>
<dbReference type="Proteomes" id="UP000185744">
    <property type="component" value="Unassembled WGS sequence"/>
</dbReference>
<sequence length="287" mass="31552">MTENVAEWKKNEVSEISSKIRESDVIGIVDIEGIPARQLQEMRANLRGKADLKVSRNTLLRIALNEAGVDEEFKKYIKDQAALLFSDINSFELNRIIEENKTRAPASAGDIAPSDIEVEEGPTQLQPGPVLGDLQKAGIPAEIDGGDVVIKENKVVKEEGEEIDALLADMLSKLGIEPIEVGLELKATQEDGVIFEPEALEIDEEEYRDKVVRAYQDTLKLSIEASYPTEETIGKLIQKAKTDSVKLGYEAEVLEPDILKDIISDAKKKAGSLASSLGSDFETNENE</sequence>
<evidence type="ECO:0000313" key="9">
    <source>
        <dbReference type="Proteomes" id="UP000185744"/>
    </source>
</evidence>
<dbReference type="InterPro" id="IPR043164">
    <property type="entry name" value="Ribosomal_uL10-like_insert_sf"/>
</dbReference>
<dbReference type="GO" id="GO:0022625">
    <property type="term" value="C:cytosolic large ribosomal subunit"/>
    <property type="evidence" value="ECO:0007669"/>
    <property type="project" value="TreeGrafter"/>
</dbReference>
<dbReference type="GO" id="GO:0003735">
    <property type="term" value="F:structural constituent of ribosome"/>
    <property type="evidence" value="ECO:0007669"/>
    <property type="project" value="TreeGrafter"/>
</dbReference>
<comment type="function">
    <text evidence="6">Forms part of the ribosomal stalk, playing a central role in the interaction of the ribosome with GTP-bound translation factors.</text>
</comment>
<dbReference type="GO" id="GO:0002181">
    <property type="term" value="P:cytoplasmic translation"/>
    <property type="evidence" value="ECO:0007669"/>
    <property type="project" value="TreeGrafter"/>
</dbReference>
<dbReference type="HAMAP" id="MF_00280">
    <property type="entry name" value="Ribosomal_uL10_arch"/>
    <property type="match status" value="1"/>
</dbReference>
<evidence type="ECO:0000256" key="1">
    <source>
        <dbReference type="ARBA" id="ARBA00008889"/>
    </source>
</evidence>
<organism evidence="8 9">
    <name type="scientific">Methanohalarchaeum thermophilum</name>
    <dbReference type="NCBI Taxonomy" id="1903181"/>
    <lineage>
        <taxon>Archaea</taxon>
        <taxon>Methanobacteriati</taxon>
        <taxon>Methanobacteriota</taxon>
        <taxon>Methanonatronarchaeia</taxon>
        <taxon>Methanonatronarchaeales</taxon>
        <taxon>Methanonatronarchaeaceae</taxon>
        <taxon>Candidatus Methanohalarchaeum</taxon>
    </lineage>
</organism>
<dbReference type="EMBL" id="MSDW01000001">
    <property type="protein sequence ID" value="OKY77587.1"/>
    <property type="molecule type" value="Genomic_DNA"/>
</dbReference>
<feature type="domain" description="Large ribosomal subunit protein uL10-like insertion" evidence="7">
    <location>
        <begin position="106"/>
        <end position="176"/>
    </location>
</feature>
<comment type="subunit">
    <text evidence="6">Part of the 50S ribosomal subunit. Forms part of the ribosomal stalk which helps the ribosome interact with GTP-bound translation factors. Forms a heptameric L10(L12)2(L12)2(L12)2 complex, where L10 forms an elongated spine to which the L12 dimers bind in a sequential fashion.</text>
</comment>
<accession>A0A1Q6DTB9</accession>